<name>A0ABD3XZ71_SINWO</name>
<evidence type="ECO:0000256" key="1">
    <source>
        <dbReference type="ARBA" id="ARBA00023172"/>
    </source>
</evidence>
<dbReference type="Gene3D" id="1.10.443.10">
    <property type="entry name" value="Intergrase catalytic core"/>
    <property type="match status" value="1"/>
</dbReference>
<dbReference type="EMBL" id="JBJQND010000001">
    <property type="protein sequence ID" value="KAL3890338.1"/>
    <property type="molecule type" value="Genomic_DNA"/>
</dbReference>
<comment type="caution">
    <text evidence="2">The sequence shown here is derived from an EMBL/GenBank/DDBJ whole genome shotgun (WGS) entry which is preliminary data.</text>
</comment>
<keyword evidence="3" id="KW-1185">Reference proteome</keyword>
<protein>
    <recommendedName>
        <fullName evidence="4">Site-specific DNA endonuclease</fullName>
    </recommendedName>
</protein>
<proteinExistence type="predicted"/>
<dbReference type="Proteomes" id="UP001634394">
    <property type="component" value="Unassembled WGS sequence"/>
</dbReference>
<dbReference type="AlphaFoldDB" id="A0ABD3XZ71"/>
<accession>A0ABD3XZ71</accession>
<organism evidence="2 3">
    <name type="scientific">Sinanodonta woodiana</name>
    <name type="common">Chinese pond mussel</name>
    <name type="synonym">Anodonta woodiana</name>
    <dbReference type="NCBI Taxonomy" id="1069815"/>
    <lineage>
        <taxon>Eukaryota</taxon>
        <taxon>Metazoa</taxon>
        <taxon>Spiralia</taxon>
        <taxon>Lophotrochozoa</taxon>
        <taxon>Mollusca</taxon>
        <taxon>Bivalvia</taxon>
        <taxon>Autobranchia</taxon>
        <taxon>Heteroconchia</taxon>
        <taxon>Palaeoheterodonta</taxon>
        <taxon>Unionida</taxon>
        <taxon>Unionoidea</taxon>
        <taxon>Unionidae</taxon>
        <taxon>Unioninae</taxon>
        <taxon>Sinanodonta</taxon>
    </lineage>
</organism>
<dbReference type="PANTHER" id="PTHR46963">
    <property type="entry name" value="SIMILAR TO RIKEN CDNA E130308A19"/>
    <property type="match status" value="1"/>
</dbReference>
<dbReference type="PANTHER" id="PTHR46963:SF1">
    <property type="entry name" value="SIMILAR TO RIKEN CDNA E130308A19"/>
    <property type="match status" value="1"/>
</dbReference>
<keyword evidence="1" id="KW-0233">DNA recombination</keyword>
<dbReference type="GO" id="GO:0006310">
    <property type="term" value="P:DNA recombination"/>
    <property type="evidence" value="ECO:0007669"/>
    <property type="project" value="UniProtKB-KW"/>
</dbReference>
<evidence type="ECO:0008006" key="4">
    <source>
        <dbReference type="Google" id="ProtNLM"/>
    </source>
</evidence>
<evidence type="ECO:0000313" key="2">
    <source>
        <dbReference type="EMBL" id="KAL3890338.1"/>
    </source>
</evidence>
<dbReference type="SUPFAM" id="SSF56349">
    <property type="entry name" value="DNA breaking-rejoining enzymes"/>
    <property type="match status" value="1"/>
</dbReference>
<gene>
    <name evidence="2" type="ORF">ACJMK2_002622</name>
</gene>
<dbReference type="InterPro" id="IPR011010">
    <property type="entry name" value="DNA_brk_join_enz"/>
</dbReference>
<sequence length="337" mass="38811">MVFLQSEREQRFPKFIPPCDLNQHISHFILSVRKKGGDEFKPLSLRGMISSIDRYLRTKSYGVSILNDIKFDKSRSLGKGNKPRASDPISDQDLQKMYELICTMHFGMWIGKETHNLQWCDILQVDDISQEYIVYNTERQTRTGVNERNTQLAKSRAYAIPDIPQKDPVGLYKLYKHKRPAYMNGPESPFFLSINLVNPKPGQCMYKKPPMGINLLYGIIRNMMTDTGLSPTDKRLTPYTVQKHLIQKLSDEEIPANQIVQISGYKSINSLNNYSNLSPAQSRNISNIVSNIPALPYVLSLSYIKQLHQWHQRLSAPLQKNFIQFLDINSLVSLQMQ</sequence>
<dbReference type="InterPro" id="IPR042838">
    <property type="entry name" value="KIAA1958"/>
</dbReference>
<dbReference type="InterPro" id="IPR013762">
    <property type="entry name" value="Integrase-like_cat_sf"/>
</dbReference>
<reference evidence="2 3" key="1">
    <citation type="submission" date="2024-11" db="EMBL/GenBank/DDBJ databases">
        <title>Chromosome-level genome assembly of the freshwater bivalve Anodonta woodiana.</title>
        <authorList>
            <person name="Chen X."/>
        </authorList>
    </citation>
    <scope>NUCLEOTIDE SEQUENCE [LARGE SCALE GENOMIC DNA]</scope>
    <source>
        <strain evidence="2">MN2024</strain>
        <tissue evidence="2">Gills</tissue>
    </source>
</reference>
<evidence type="ECO:0000313" key="3">
    <source>
        <dbReference type="Proteomes" id="UP001634394"/>
    </source>
</evidence>